<sequence length="47" mass="5312">MRSKNKPFNSTLTVFGMKRFLSSAPDRLGNVIDNIEVVTLIIRGFVE</sequence>
<proteinExistence type="predicted"/>
<dbReference type="KEGG" id="anf:AQPE_2128"/>
<reference evidence="1" key="1">
    <citation type="journal article" date="2020" name="Int. J. Syst. Evol. Microbiol.">
        <title>Aquipluma nitroreducens gen. nov. sp. nov., a novel facultatively anaerobic bacterium isolated from a freshwater lake.</title>
        <authorList>
            <person name="Watanabe M."/>
            <person name="Kojima H."/>
            <person name="Fukui M."/>
        </authorList>
    </citation>
    <scope>NUCLEOTIDE SEQUENCE</scope>
    <source>
        <strain evidence="1">MeG22</strain>
    </source>
</reference>
<dbReference type="Proteomes" id="UP001193389">
    <property type="component" value="Chromosome"/>
</dbReference>
<protein>
    <submittedName>
        <fullName evidence="1">Uncharacterized protein</fullName>
    </submittedName>
</protein>
<keyword evidence="2" id="KW-1185">Reference proteome</keyword>
<dbReference type="AlphaFoldDB" id="A0A5K7S922"/>
<evidence type="ECO:0000313" key="2">
    <source>
        <dbReference type="Proteomes" id="UP001193389"/>
    </source>
</evidence>
<evidence type="ECO:0000313" key="1">
    <source>
        <dbReference type="EMBL" id="BBE17969.1"/>
    </source>
</evidence>
<name>A0A5K7S922_9BACT</name>
<gene>
    <name evidence="1" type="ORF">AQPE_2128</name>
</gene>
<accession>A0A5K7S922</accession>
<organism evidence="1 2">
    <name type="scientific">Aquipluma nitroreducens</name>
    <dbReference type="NCBI Taxonomy" id="2010828"/>
    <lineage>
        <taxon>Bacteria</taxon>
        <taxon>Pseudomonadati</taxon>
        <taxon>Bacteroidota</taxon>
        <taxon>Bacteroidia</taxon>
        <taxon>Marinilabiliales</taxon>
        <taxon>Prolixibacteraceae</taxon>
        <taxon>Aquipluma</taxon>
    </lineage>
</organism>
<dbReference type="EMBL" id="AP018694">
    <property type="protein sequence ID" value="BBE17969.1"/>
    <property type="molecule type" value="Genomic_DNA"/>
</dbReference>